<evidence type="ECO:0000256" key="1">
    <source>
        <dbReference type="ARBA" id="ARBA00002986"/>
    </source>
</evidence>
<dbReference type="PANTHER" id="PTHR43804:SF7">
    <property type="entry name" value="LD18447P"/>
    <property type="match status" value="1"/>
</dbReference>
<dbReference type="HAMAP" id="MF_00093">
    <property type="entry name" value="Rel_fac_1"/>
    <property type="match status" value="1"/>
</dbReference>
<dbReference type="GO" id="GO:0016149">
    <property type="term" value="F:translation release factor activity, codon specific"/>
    <property type="evidence" value="ECO:0007669"/>
    <property type="project" value="UniProtKB-UniRule"/>
</dbReference>
<evidence type="ECO:0000256" key="4">
    <source>
        <dbReference type="ARBA" id="ARBA00022481"/>
    </source>
</evidence>
<keyword evidence="4 8" id="KW-0488">Methylation</keyword>
<feature type="domain" description="Prokaryotic-type class I peptide chain release factors" evidence="10">
    <location>
        <begin position="250"/>
        <end position="266"/>
    </location>
</feature>
<keyword evidence="6 8" id="KW-0648">Protein biosynthesis</keyword>
<dbReference type="Gene3D" id="6.10.140.1950">
    <property type="match status" value="1"/>
</dbReference>
<dbReference type="EMBL" id="FNEN01000002">
    <property type="protein sequence ID" value="SDI47301.1"/>
    <property type="molecule type" value="Genomic_DNA"/>
</dbReference>
<evidence type="ECO:0000259" key="10">
    <source>
        <dbReference type="PROSITE" id="PS00745"/>
    </source>
</evidence>
<dbReference type="GO" id="GO:0005829">
    <property type="term" value="C:cytosol"/>
    <property type="evidence" value="ECO:0007669"/>
    <property type="project" value="UniProtKB-ARBA"/>
</dbReference>
<comment type="function">
    <text evidence="1 8">Peptide chain release factor 1 directs the termination of translation in response to the peptide chain termination codons UAG and UAA.</text>
</comment>
<feature type="coiled-coil region" evidence="9">
    <location>
        <begin position="75"/>
        <end position="121"/>
    </location>
</feature>
<evidence type="ECO:0000256" key="6">
    <source>
        <dbReference type="ARBA" id="ARBA00022917"/>
    </source>
</evidence>
<comment type="similarity">
    <text evidence="3 8">Belongs to the prokaryotic/mitochondrial release factor family.</text>
</comment>
<dbReference type="PANTHER" id="PTHR43804">
    <property type="entry name" value="LD18447P"/>
    <property type="match status" value="1"/>
</dbReference>
<dbReference type="InterPro" id="IPR004373">
    <property type="entry name" value="RF-1"/>
</dbReference>
<proteinExistence type="inferred from homology"/>
<dbReference type="AlphaFoldDB" id="A0A1G8KV75"/>
<dbReference type="FunFam" id="3.30.160.20:FF:000004">
    <property type="entry name" value="Peptide chain release factor 1"/>
    <property type="match status" value="1"/>
</dbReference>
<dbReference type="InterPro" id="IPR005139">
    <property type="entry name" value="PCRF"/>
</dbReference>
<evidence type="ECO:0000313" key="12">
    <source>
        <dbReference type="Proteomes" id="UP000198853"/>
    </source>
</evidence>
<name>A0A1G8KV75_9BACI</name>
<dbReference type="InterPro" id="IPR000352">
    <property type="entry name" value="Pep_chain_release_fac_I"/>
</dbReference>
<keyword evidence="5 8" id="KW-0963">Cytoplasm</keyword>
<evidence type="ECO:0000313" key="11">
    <source>
        <dbReference type="EMBL" id="SDI47301.1"/>
    </source>
</evidence>
<evidence type="ECO:0000256" key="3">
    <source>
        <dbReference type="ARBA" id="ARBA00010835"/>
    </source>
</evidence>
<organism evidence="11 12">
    <name type="scientific">Natribacillus halophilus</name>
    <dbReference type="NCBI Taxonomy" id="549003"/>
    <lineage>
        <taxon>Bacteria</taxon>
        <taxon>Bacillati</taxon>
        <taxon>Bacillota</taxon>
        <taxon>Bacilli</taxon>
        <taxon>Bacillales</taxon>
        <taxon>Bacillaceae</taxon>
        <taxon>Natribacillus</taxon>
    </lineage>
</organism>
<evidence type="ECO:0000256" key="2">
    <source>
        <dbReference type="ARBA" id="ARBA00004496"/>
    </source>
</evidence>
<accession>A0A1G8KV75</accession>
<dbReference type="InterPro" id="IPR050057">
    <property type="entry name" value="Prokaryotic/Mito_RF"/>
</dbReference>
<dbReference type="InterPro" id="IPR045853">
    <property type="entry name" value="Pep_chain_release_fac_I_sf"/>
</dbReference>
<evidence type="ECO:0000256" key="9">
    <source>
        <dbReference type="SAM" id="Coils"/>
    </source>
</evidence>
<keyword evidence="12" id="KW-1185">Reference proteome</keyword>
<sequence>MGERRFDAPGTLYYTKESRDGVNVVFDKLQSVEDRYFQLNEWLSDPDIVNDPDKLRDYSKEQSDLEETVQTFRDYKKTSEELDEAKTMLDDSMDNDMQEMVNQEIEELSAKKEELEEHLRVLLIPKDPNDDKNVIVEIRGAAGGDEAALFAGDLFRMYSRYAEMNRWKADVIESHETDMGGYKEIIFAINGDDAYSKMKYENGAHRVQRIPSTESGGRIHTSTATVAVLPEAEDVEVEIHDKDLRIDTFASSGPGGQSVNTTMSAVRITHEPTGIVVSCQDEKSQIKNREKAMKVLRARIYDKYQKEAEDEYAENRKQAVGTGDRSERIRTYNFPQSRVTDHRIGLTLQKLDQVLQGHLDEIIESLLVEEQAEIMENAGQ</sequence>
<feature type="modified residue" description="N5-methylglutamine" evidence="8">
    <location>
        <position position="257"/>
    </location>
</feature>
<protein>
    <recommendedName>
        <fullName evidence="7 8">Peptide chain release factor 1</fullName>
        <shortName evidence="8">RF-1</shortName>
    </recommendedName>
</protein>
<dbReference type="Pfam" id="PF03462">
    <property type="entry name" value="PCRF"/>
    <property type="match status" value="1"/>
</dbReference>
<dbReference type="PROSITE" id="PS00745">
    <property type="entry name" value="RF_PROK_I"/>
    <property type="match status" value="1"/>
</dbReference>
<comment type="subcellular location">
    <subcellularLocation>
        <location evidence="2 8">Cytoplasm</location>
    </subcellularLocation>
</comment>
<dbReference type="FunFam" id="3.30.70.1660:FF:000002">
    <property type="entry name" value="Peptide chain release factor 1"/>
    <property type="match status" value="1"/>
</dbReference>
<dbReference type="Proteomes" id="UP000198853">
    <property type="component" value="Unassembled WGS sequence"/>
</dbReference>
<dbReference type="Gene3D" id="3.30.70.1660">
    <property type="match status" value="1"/>
</dbReference>
<evidence type="ECO:0000256" key="7">
    <source>
        <dbReference type="ARBA" id="ARBA00050039"/>
    </source>
</evidence>
<dbReference type="FunFam" id="3.30.70.1660:FF:000004">
    <property type="entry name" value="Peptide chain release factor 1"/>
    <property type="match status" value="1"/>
</dbReference>
<comment type="PTM">
    <text evidence="8">Methylated by PrmC. Methylation increases the termination efficiency of RF1.</text>
</comment>
<dbReference type="Pfam" id="PF00472">
    <property type="entry name" value="RF-1"/>
    <property type="match status" value="1"/>
</dbReference>
<reference evidence="11 12" key="1">
    <citation type="submission" date="2016-10" db="EMBL/GenBank/DDBJ databases">
        <authorList>
            <person name="de Groot N.N."/>
        </authorList>
    </citation>
    <scope>NUCLEOTIDE SEQUENCE [LARGE SCALE GENOMIC DNA]</scope>
    <source>
        <strain evidence="11 12">DSM 21771</strain>
    </source>
</reference>
<dbReference type="NCBIfam" id="TIGR00019">
    <property type="entry name" value="prfA"/>
    <property type="match status" value="1"/>
</dbReference>
<evidence type="ECO:0000256" key="8">
    <source>
        <dbReference type="HAMAP-Rule" id="MF_00093"/>
    </source>
</evidence>
<dbReference type="SMART" id="SM00937">
    <property type="entry name" value="PCRF"/>
    <property type="match status" value="1"/>
</dbReference>
<keyword evidence="9" id="KW-0175">Coiled coil</keyword>
<dbReference type="SUPFAM" id="SSF75620">
    <property type="entry name" value="Release factor"/>
    <property type="match status" value="1"/>
</dbReference>
<gene>
    <name evidence="8" type="primary">prfA</name>
    <name evidence="11" type="ORF">SAMN04488123_102322</name>
</gene>
<evidence type="ECO:0000256" key="5">
    <source>
        <dbReference type="ARBA" id="ARBA00022490"/>
    </source>
</evidence>
<dbReference type="NCBIfam" id="NF001859">
    <property type="entry name" value="PRK00591.1"/>
    <property type="match status" value="1"/>
</dbReference>
<dbReference type="Gene3D" id="3.30.160.20">
    <property type="match status" value="1"/>
</dbReference>